<dbReference type="SMART" id="SM00822">
    <property type="entry name" value="PKS_KR"/>
    <property type="match status" value="1"/>
</dbReference>
<dbReference type="InterPro" id="IPR002347">
    <property type="entry name" value="SDR_fam"/>
</dbReference>
<keyword evidence="5" id="KW-1185">Reference proteome</keyword>
<proteinExistence type="inferred from homology"/>
<evidence type="ECO:0000259" key="3">
    <source>
        <dbReference type="SMART" id="SM00822"/>
    </source>
</evidence>
<dbReference type="CDD" id="cd05233">
    <property type="entry name" value="SDR_c"/>
    <property type="match status" value="1"/>
</dbReference>
<accession>A0ABX0W505</accession>
<dbReference type="PRINTS" id="PR00081">
    <property type="entry name" value="GDHRDH"/>
</dbReference>
<dbReference type="InterPro" id="IPR036291">
    <property type="entry name" value="NAD(P)-bd_dom_sf"/>
</dbReference>
<evidence type="ECO:0000256" key="2">
    <source>
        <dbReference type="ARBA" id="ARBA00023002"/>
    </source>
</evidence>
<evidence type="ECO:0000313" key="5">
    <source>
        <dbReference type="Proteomes" id="UP001429564"/>
    </source>
</evidence>
<sequence length="256" mass="27312">MSKTATFHDLEGASVFITGGGSGIGASLTEGFLRQGAKVAFVGRSDASEFVDEMERETGQRPLFIQCDITDTAALQAAITQSAEAHGTVSVLVNNAANDQRHETLEVTEEFWDWMQEINLKAYFFACQAVLSGMKSAGAGSIINFSSISYMMGNAGYPAYVTANAGITGMTRGLAREFGADGIRVNALAPGWVLTDKQIEKWATPEALSAHLERQCLKDHLKPQDIVDAVLFLASKTSRMMTGQTMAVDGGVVVSG</sequence>
<feature type="domain" description="Ketoreductase" evidence="3">
    <location>
        <begin position="13"/>
        <end position="192"/>
    </location>
</feature>
<reference evidence="4 5" key="1">
    <citation type="submission" date="2018-05" db="EMBL/GenBank/DDBJ databases">
        <authorList>
            <person name="Zhang Y.-J."/>
        </authorList>
    </citation>
    <scope>NUCLEOTIDE SEQUENCE [LARGE SCALE GENOMIC DNA]</scope>
    <source>
        <strain evidence="4 5">CY04</strain>
    </source>
</reference>
<comment type="similarity">
    <text evidence="1">Belongs to the short-chain dehydrogenases/reductases (SDR) family.</text>
</comment>
<gene>
    <name evidence="4" type="ORF">DL239_01925</name>
</gene>
<dbReference type="InterPro" id="IPR057326">
    <property type="entry name" value="KR_dom"/>
</dbReference>
<dbReference type="Pfam" id="PF13561">
    <property type="entry name" value="adh_short_C2"/>
    <property type="match status" value="1"/>
</dbReference>
<dbReference type="SUPFAM" id="SSF51735">
    <property type="entry name" value="NAD(P)-binding Rossmann-fold domains"/>
    <property type="match status" value="1"/>
</dbReference>
<dbReference type="RefSeq" id="WP_167681680.1">
    <property type="nucleotide sequence ID" value="NZ_QHLQ01000001.1"/>
</dbReference>
<dbReference type="Gene3D" id="3.40.50.720">
    <property type="entry name" value="NAD(P)-binding Rossmann-like Domain"/>
    <property type="match status" value="1"/>
</dbReference>
<organism evidence="4 5">
    <name type="scientific">Parasedimentitalea denitrificans</name>
    <dbReference type="NCBI Taxonomy" id="2211118"/>
    <lineage>
        <taxon>Bacteria</taxon>
        <taxon>Pseudomonadati</taxon>
        <taxon>Pseudomonadota</taxon>
        <taxon>Alphaproteobacteria</taxon>
        <taxon>Rhodobacterales</taxon>
        <taxon>Paracoccaceae</taxon>
        <taxon>Parasedimentitalea</taxon>
    </lineage>
</organism>
<dbReference type="PRINTS" id="PR00080">
    <property type="entry name" value="SDRFAMILY"/>
</dbReference>
<keyword evidence="2" id="KW-0560">Oxidoreductase</keyword>
<dbReference type="PANTHER" id="PTHR43639">
    <property type="entry name" value="OXIDOREDUCTASE, SHORT-CHAIN DEHYDROGENASE/REDUCTASE FAMILY (AFU_ORTHOLOGUE AFUA_5G02870)"/>
    <property type="match status" value="1"/>
</dbReference>
<dbReference type="Proteomes" id="UP001429564">
    <property type="component" value="Unassembled WGS sequence"/>
</dbReference>
<dbReference type="PANTHER" id="PTHR43639:SF1">
    <property type="entry name" value="SHORT-CHAIN DEHYDROGENASE_REDUCTASE FAMILY PROTEIN"/>
    <property type="match status" value="1"/>
</dbReference>
<name>A0ABX0W505_9RHOB</name>
<evidence type="ECO:0000256" key="1">
    <source>
        <dbReference type="ARBA" id="ARBA00006484"/>
    </source>
</evidence>
<comment type="caution">
    <text evidence="4">The sequence shown here is derived from an EMBL/GenBank/DDBJ whole genome shotgun (WGS) entry which is preliminary data.</text>
</comment>
<dbReference type="EMBL" id="QHLQ01000001">
    <property type="protein sequence ID" value="NIZ59727.1"/>
    <property type="molecule type" value="Genomic_DNA"/>
</dbReference>
<evidence type="ECO:0000313" key="4">
    <source>
        <dbReference type="EMBL" id="NIZ59727.1"/>
    </source>
</evidence>
<protein>
    <submittedName>
        <fullName evidence="4">3-oxoacyl-ACP reductase</fullName>
    </submittedName>
</protein>